<evidence type="ECO:0000256" key="8">
    <source>
        <dbReference type="ARBA" id="ARBA00023004"/>
    </source>
</evidence>
<evidence type="ECO:0000256" key="3">
    <source>
        <dbReference type="ARBA" id="ARBA00022617"/>
    </source>
</evidence>
<dbReference type="PANTHER" id="PTHR24282:SF255">
    <property type="entry name" value="CYTOCHROME P450 72A11-RELATED"/>
    <property type="match status" value="1"/>
</dbReference>
<dbReference type="EMBL" id="JBEDUW010000007">
    <property type="protein sequence ID" value="KAK9912554.1"/>
    <property type="molecule type" value="Genomic_DNA"/>
</dbReference>
<evidence type="ECO:0000256" key="2">
    <source>
        <dbReference type="ARBA" id="ARBA00010617"/>
    </source>
</evidence>
<dbReference type="GO" id="GO:0016020">
    <property type="term" value="C:membrane"/>
    <property type="evidence" value="ECO:0007669"/>
    <property type="project" value="UniProtKB-SubCell"/>
</dbReference>
<dbReference type="GO" id="GO:0020037">
    <property type="term" value="F:heme binding"/>
    <property type="evidence" value="ECO:0007669"/>
    <property type="project" value="InterPro"/>
</dbReference>
<evidence type="ECO:0000256" key="6">
    <source>
        <dbReference type="ARBA" id="ARBA00022989"/>
    </source>
</evidence>
<evidence type="ECO:0000256" key="9">
    <source>
        <dbReference type="ARBA" id="ARBA00023033"/>
    </source>
</evidence>
<keyword evidence="4 13" id="KW-0812">Transmembrane</keyword>
<keyword evidence="6 13" id="KW-1133">Transmembrane helix</keyword>
<evidence type="ECO:0000313" key="15">
    <source>
        <dbReference type="Proteomes" id="UP001457282"/>
    </source>
</evidence>
<dbReference type="AlphaFoldDB" id="A0AAW1VYT4"/>
<keyword evidence="8 11" id="KW-0408">Iron</keyword>
<evidence type="ECO:0000256" key="7">
    <source>
        <dbReference type="ARBA" id="ARBA00023002"/>
    </source>
</evidence>
<dbReference type="InterPro" id="IPR017972">
    <property type="entry name" value="Cyt_P450_CS"/>
</dbReference>
<dbReference type="PRINTS" id="PR00463">
    <property type="entry name" value="EP450I"/>
</dbReference>
<feature type="binding site" description="axial binding residue" evidence="11">
    <location>
        <position position="467"/>
    </location>
    <ligand>
        <name>heme</name>
        <dbReference type="ChEBI" id="CHEBI:30413"/>
    </ligand>
    <ligandPart>
        <name>Fe</name>
        <dbReference type="ChEBI" id="CHEBI:18248"/>
    </ligandPart>
</feature>
<evidence type="ECO:0000256" key="4">
    <source>
        <dbReference type="ARBA" id="ARBA00022692"/>
    </source>
</evidence>
<protein>
    <recommendedName>
        <fullName evidence="16">Cytochrome P450</fullName>
    </recommendedName>
</protein>
<sequence length="519" mass="59412">MEISLGNIAVSIVLVSIASLWAWRVLNWVWLRPKKLERCLRQQGFAGNPYRLLIGDLKDNVSMFMEAISRPMNLSDDTAPRIIPFILQTINQHGENSFVWHGTIPRVTIMNPEYLKDIFTNYRDFQKPYTNPVIKLLADGLLNHEDEKWAKHRKIINPAFHIEKLKCMLPAFYQSCSEMISKWEFLVSKEGSCELDVWPFLQNMAGDVISRTAFGSSYEEGRPIFQLQREQSKLLIKTLSSVYIPGLRFLPTKLNRRMKAIDKEIEATLKPIIRKKEEVMKAGDGGTKNDLLGILLESSWKEIQLYGNNKSVGMSIKDVIGECKLFYIAGQETVSDLLAWTMMLLSRYPNWQSRAREEVLQVFGNIKPDFDGLIHLKVVPMILYEVLRLYPPVPVMIRTVHKETQLRNLLLPAGVELLLPTVLVQQDQQLWGEDAKEFNPQRFSEGISKATKGQVSFFPFGSGPRTCIGQNFGLIEVKLAMSLLLQSFTFDLSPSYTHAPVTLITTRPQHGIHIILHKR</sequence>
<dbReference type="Pfam" id="PF00067">
    <property type="entry name" value="p450"/>
    <property type="match status" value="1"/>
</dbReference>
<dbReference type="FunFam" id="1.10.630.10:FF:000029">
    <property type="entry name" value="Cytochrome P450 734A1"/>
    <property type="match status" value="1"/>
</dbReference>
<keyword evidence="7 12" id="KW-0560">Oxidoreductase</keyword>
<evidence type="ECO:0000256" key="1">
    <source>
        <dbReference type="ARBA" id="ARBA00004167"/>
    </source>
</evidence>
<keyword evidence="9 12" id="KW-0503">Monooxygenase</keyword>
<dbReference type="GO" id="GO:0016705">
    <property type="term" value="F:oxidoreductase activity, acting on paired donors, with incorporation or reduction of molecular oxygen"/>
    <property type="evidence" value="ECO:0007669"/>
    <property type="project" value="InterPro"/>
</dbReference>
<evidence type="ECO:0008006" key="16">
    <source>
        <dbReference type="Google" id="ProtNLM"/>
    </source>
</evidence>
<comment type="cofactor">
    <cofactor evidence="11">
        <name>heme</name>
        <dbReference type="ChEBI" id="CHEBI:30413"/>
    </cofactor>
</comment>
<evidence type="ECO:0000256" key="10">
    <source>
        <dbReference type="ARBA" id="ARBA00023136"/>
    </source>
</evidence>
<dbReference type="PROSITE" id="PS00086">
    <property type="entry name" value="CYTOCHROME_P450"/>
    <property type="match status" value="1"/>
</dbReference>
<organism evidence="14 15">
    <name type="scientific">Rubus argutus</name>
    <name type="common">Southern blackberry</name>
    <dbReference type="NCBI Taxonomy" id="59490"/>
    <lineage>
        <taxon>Eukaryota</taxon>
        <taxon>Viridiplantae</taxon>
        <taxon>Streptophyta</taxon>
        <taxon>Embryophyta</taxon>
        <taxon>Tracheophyta</taxon>
        <taxon>Spermatophyta</taxon>
        <taxon>Magnoliopsida</taxon>
        <taxon>eudicotyledons</taxon>
        <taxon>Gunneridae</taxon>
        <taxon>Pentapetalae</taxon>
        <taxon>rosids</taxon>
        <taxon>fabids</taxon>
        <taxon>Rosales</taxon>
        <taxon>Rosaceae</taxon>
        <taxon>Rosoideae</taxon>
        <taxon>Rosoideae incertae sedis</taxon>
        <taxon>Rubus</taxon>
    </lineage>
</organism>
<keyword evidence="5 11" id="KW-0479">Metal-binding</keyword>
<dbReference type="GO" id="GO:0005506">
    <property type="term" value="F:iron ion binding"/>
    <property type="evidence" value="ECO:0007669"/>
    <property type="project" value="InterPro"/>
</dbReference>
<evidence type="ECO:0000256" key="11">
    <source>
        <dbReference type="PIRSR" id="PIRSR602401-1"/>
    </source>
</evidence>
<keyword evidence="15" id="KW-1185">Reference proteome</keyword>
<evidence type="ECO:0000313" key="14">
    <source>
        <dbReference type="EMBL" id="KAK9912554.1"/>
    </source>
</evidence>
<evidence type="ECO:0000256" key="13">
    <source>
        <dbReference type="SAM" id="Phobius"/>
    </source>
</evidence>
<dbReference type="SUPFAM" id="SSF48264">
    <property type="entry name" value="Cytochrome P450"/>
    <property type="match status" value="1"/>
</dbReference>
<dbReference type="Gene3D" id="1.10.630.10">
    <property type="entry name" value="Cytochrome P450"/>
    <property type="match status" value="1"/>
</dbReference>
<feature type="transmembrane region" description="Helical" evidence="13">
    <location>
        <begin position="6"/>
        <end position="26"/>
    </location>
</feature>
<dbReference type="InterPro" id="IPR001128">
    <property type="entry name" value="Cyt_P450"/>
</dbReference>
<dbReference type="Proteomes" id="UP001457282">
    <property type="component" value="Unassembled WGS sequence"/>
</dbReference>
<dbReference type="CDD" id="cd20642">
    <property type="entry name" value="CYP72"/>
    <property type="match status" value="1"/>
</dbReference>
<name>A0AAW1VYT4_RUBAR</name>
<proteinExistence type="inferred from homology"/>
<reference evidence="14 15" key="1">
    <citation type="journal article" date="2023" name="G3 (Bethesda)">
        <title>A chromosome-length genome assembly and annotation of blackberry (Rubus argutus, cv. 'Hillquist').</title>
        <authorList>
            <person name="Bruna T."/>
            <person name="Aryal R."/>
            <person name="Dudchenko O."/>
            <person name="Sargent D.J."/>
            <person name="Mead D."/>
            <person name="Buti M."/>
            <person name="Cavallini A."/>
            <person name="Hytonen T."/>
            <person name="Andres J."/>
            <person name="Pham M."/>
            <person name="Weisz D."/>
            <person name="Mascagni F."/>
            <person name="Usai G."/>
            <person name="Natali L."/>
            <person name="Bassil N."/>
            <person name="Fernandez G.E."/>
            <person name="Lomsadze A."/>
            <person name="Armour M."/>
            <person name="Olukolu B."/>
            <person name="Poorten T."/>
            <person name="Britton C."/>
            <person name="Davik J."/>
            <person name="Ashrafi H."/>
            <person name="Aiden E.L."/>
            <person name="Borodovsky M."/>
            <person name="Worthington M."/>
        </authorList>
    </citation>
    <scope>NUCLEOTIDE SEQUENCE [LARGE SCALE GENOMIC DNA]</scope>
    <source>
        <strain evidence="14">PI 553951</strain>
    </source>
</reference>
<dbReference type="InterPro" id="IPR050665">
    <property type="entry name" value="Cytochrome_P450_Monooxygen"/>
</dbReference>
<comment type="caution">
    <text evidence="14">The sequence shown here is derived from an EMBL/GenBank/DDBJ whole genome shotgun (WGS) entry which is preliminary data.</text>
</comment>
<gene>
    <name evidence="14" type="ORF">M0R45_036416</name>
</gene>
<comment type="subcellular location">
    <subcellularLocation>
        <location evidence="1">Membrane</location>
        <topology evidence="1">Single-pass membrane protein</topology>
    </subcellularLocation>
</comment>
<accession>A0AAW1VYT4</accession>
<evidence type="ECO:0000256" key="12">
    <source>
        <dbReference type="RuleBase" id="RU000461"/>
    </source>
</evidence>
<dbReference type="PANTHER" id="PTHR24282">
    <property type="entry name" value="CYTOCHROME P450 FAMILY MEMBER"/>
    <property type="match status" value="1"/>
</dbReference>
<dbReference type="PRINTS" id="PR00385">
    <property type="entry name" value="P450"/>
</dbReference>
<evidence type="ECO:0000256" key="5">
    <source>
        <dbReference type="ARBA" id="ARBA00022723"/>
    </source>
</evidence>
<keyword evidence="3 11" id="KW-0349">Heme</keyword>
<dbReference type="InterPro" id="IPR036396">
    <property type="entry name" value="Cyt_P450_sf"/>
</dbReference>
<comment type="similarity">
    <text evidence="2 12">Belongs to the cytochrome P450 family.</text>
</comment>
<dbReference type="InterPro" id="IPR002401">
    <property type="entry name" value="Cyt_P450_E_grp-I"/>
</dbReference>
<dbReference type="GO" id="GO:0004497">
    <property type="term" value="F:monooxygenase activity"/>
    <property type="evidence" value="ECO:0007669"/>
    <property type="project" value="UniProtKB-KW"/>
</dbReference>
<keyword evidence="10 13" id="KW-0472">Membrane</keyword>